<organism evidence="3 4">
    <name type="scientific">Aspergillus luchuensis (strain CBS 106.47)</name>
    <dbReference type="NCBI Taxonomy" id="1137211"/>
    <lineage>
        <taxon>Eukaryota</taxon>
        <taxon>Fungi</taxon>
        <taxon>Dikarya</taxon>
        <taxon>Ascomycota</taxon>
        <taxon>Pezizomycotina</taxon>
        <taxon>Eurotiomycetes</taxon>
        <taxon>Eurotiomycetidae</taxon>
        <taxon>Eurotiales</taxon>
        <taxon>Aspergillaceae</taxon>
        <taxon>Aspergillus</taxon>
        <taxon>Aspergillus subgen. Circumdati</taxon>
    </lineage>
</organism>
<protein>
    <submittedName>
        <fullName evidence="3">Uncharacterized protein</fullName>
    </submittedName>
</protein>
<evidence type="ECO:0000256" key="1">
    <source>
        <dbReference type="SAM" id="MobiDB-lite"/>
    </source>
</evidence>
<dbReference type="VEuPathDB" id="FungiDB:ASPFODRAFT_272280"/>
<sequence length="84" mass="9769">MSLVSDDLYLITWSLPCLRETGDYLPTHFPCTVLFFCFWKMIFSFSSFGFSYLTSHRRSNSTHGIHSAPHTPPYPHPSFSSRYL</sequence>
<proteinExistence type="predicted"/>
<feature type="region of interest" description="Disordered" evidence="1">
    <location>
        <begin position="57"/>
        <end position="84"/>
    </location>
</feature>
<evidence type="ECO:0000313" key="3">
    <source>
        <dbReference type="EMBL" id="OJZ92663.1"/>
    </source>
</evidence>
<reference evidence="4" key="1">
    <citation type="journal article" date="2017" name="Genome Biol.">
        <title>Comparative genomics reveals high biological diversity and specific adaptations in the industrially and medically important fungal genus Aspergillus.</title>
        <authorList>
            <person name="de Vries R.P."/>
            <person name="Riley R."/>
            <person name="Wiebenga A."/>
            <person name="Aguilar-Osorio G."/>
            <person name="Amillis S."/>
            <person name="Uchima C.A."/>
            <person name="Anderluh G."/>
            <person name="Asadollahi M."/>
            <person name="Askin M."/>
            <person name="Barry K."/>
            <person name="Battaglia E."/>
            <person name="Bayram O."/>
            <person name="Benocci T."/>
            <person name="Braus-Stromeyer S.A."/>
            <person name="Caldana C."/>
            <person name="Canovas D."/>
            <person name="Cerqueira G.C."/>
            <person name="Chen F."/>
            <person name="Chen W."/>
            <person name="Choi C."/>
            <person name="Clum A."/>
            <person name="Dos Santos R.A."/>
            <person name="Damasio A.R."/>
            <person name="Diallinas G."/>
            <person name="Emri T."/>
            <person name="Fekete E."/>
            <person name="Flipphi M."/>
            <person name="Freyberg S."/>
            <person name="Gallo A."/>
            <person name="Gournas C."/>
            <person name="Habgood R."/>
            <person name="Hainaut M."/>
            <person name="Harispe M.L."/>
            <person name="Henrissat B."/>
            <person name="Hilden K.S."/>
            <person name="Hope R."/>
            <person name="Hossain A."/>
            <person name="Karabika E."/>
            <person name="Karaffa L."/>
            <person name="Karanyi Z."/>
            <person name="Krasevec N."/>
            <person name="Kuo A."/>
            <person name="Kusch H."/>
            <person name="LaButti K."/>
            <person name="Lagendijk E.L."/>
            <person name="Lapidus A."/>
            <person name="Levasseur A."/>
            <person name="Lindquist E."/>
            <person name="Lipzen A."/>
            <person name="Logrieco A.F."/>
            <person name="MacCabe A."/>
            <person name="Maekelae M.R."/>
            <person name="Malavazi I."/>
            <person name="Melin P."/>
            <person name="Meyer V."/>
            <person name="Mielnichuk N."/>
            <person name="Miskei M."/>
            <person name="Molnar A.P."/>
            <person name="Mule G."/>
            <person name="Ngan C.Y."/>
            <person name="Orejas M."/>
            <person name="Orosz E."/>
            <person name="Ouedraogo J.P."/>
            <person name="Overkamp K.M."/>
            <person name="Park H.-S."/>
            <person name="Perrone G."/>
            <person name="Piumi F."/>
            <person name="Punt P.J."/>
            <person name="Ram A.F."/>
            <person name="Ramon A."/>
            <person name="Rauscher S."/>
            <person name="Record E."/>
            <person name="Riano-Pachon D.M."/>
            <person name="Robert V."/>
            <person name="Roehrig J."/>
            <person name="Ruller R."/>
            <person name="Salamov A."/>
            <person name="Salih N.S."/>
            <person name="Samson R.A."/>
            <person name="Sandor E."/>
            <person name="Sanguinetti M."/>
            <person name="Schuetze T."/>
            <person name="Sepcic K."/>
            <person name="Shelest E."/>
            <person name="Sherlock G."/>
            <person name="Sophianopoulou V."/>
            <person name="Squina F.M."/>
            <person name="Sun H."/>
            <person name="Susca A."/>
            <person name="Todd R.B."/>
            <person name="Tsang A."/>
            <person name="Unkles S.E."/>
            <person name="van de Wiele N."/>
            <person name="van Rossen-Uffink D."/>
            <person name="Oliveira J.V."/>
            <person name="Vesth T.C."/>
            <person name="Visser J."/>
            <person name="Yu J.-H."/>
            <person name="Zhou M."/>
            <person name="Andersen M.R."/>
            <person name="Archer D.B."/>
            <person name="Baker S.E."/>
            <person name="Benoit I."/>
            <person name="Brakhage A.A."/>
            <person name="Braus G.H."/>
            <person name="Fischer R."/>
            <person name="Frisvad J.C."/>
            <person name="Goldman G.H."/>
            <person name="Houbraken J."/>
            <person name="Oakley B."/>
            <person name="Pocsi I."/>
            <person name="Scazzocchio C."/>
            <person name="Seiboth B."/>
            <person name="vanKuyk P.A."/>
            <person name="Wortman J."/>
            <person name="Dyer P.S."/>
            <person name="Grigoriev I.V."/>
        </authorList>
    </citation>
    <scope>NUCLEOTIDE SEQUENCE [LARGE SCALE GENOMIC DNA]</scope>
    <source>
        <strain evidence="4">CBS 106.47</strain>
    </source>
</reference>
<name>A0A1M3U0X7_ASPLC</name>
<dbReference type="AlphaFoldDB" id="A0A1M3U0X7"/>
<keyword evidence="2" id="KW-0812">Transmembrane</keyword>
<keyword evidence="2" id="KW-0472">Membrane</keyword>
<dbReference type="EMBL" id="KV878236">
    <property type="protein sequence ID" value="OJZ92663.1"/>
    <property type="molecule type" value="Genomic_DNA"/>
</dbReference>
<evidence type="ECO:0000256" key="2">
    <source>
        <dbReference type="SAM" id="Phobius"/>
    </source>
</evidence>
<dbReference type="Proteomes" id="UP000184063">
    <property type="component" value="Unassembled WGS sequence"/>
</dbReference>
<gene>
    <name evidence="3" type="ORF">ASPFODRAFT_272280</name>
</gene>
<evidence type="ECO:0000313" key="4">
    <source>
        <dbReference type="Proteomes" id="UP000184063"/>
    </source>
</evidence>
<feature type="transmembrane region" description="Helical" evidence="2">
    <location>
        <begin position="33"/>
        <end position="53"/>
    </location>
</feature>
<keyword evidence="2" id="KW-1133">Transmembrane helix</keyword>
<accession>A0A1M3U0X7</accession>